<dbReference type="AlphaFoldDB" id="A0A1V3XKG6"/>
<dbReference type="InterPro" id="IPR016039">
    <property type="entry name" value="Thiolase-like"/>
</dbReference>
<dbReference type="Pfam" id="PF08545">
    <property type="entry name" value="ACP_syn_III"/>
    <property type="match status" value="1"/>
</dbReference>
<dbReference type="GO" id="GO:0006633">
    <property type="term" value="P:fatty acid biosynthetic process"/>
    <property type="evidence" value="ECO:0007669"/>
    <property type="project" value="InterPro"/>
</dbReference>
<keyword evidence="2" id="KW-0012">Acyltransferase</keyword>
<dbReference type="PANTHER" id="PTHR34069:SF2">
    <property type="entry name" value="BETA-KETOACYL-[ACYL-CARRIER-PROTEIN] SYNTHASE III"/>
    <property type="match status" value="1"/>
</dbReference>
<feature type="domain" description="Beta-ketoacyl-[acyl-carrier-protein] synthase III C-terminal" evidence="3">
    <location>
        <begin position="242"/>
        <end position="336"/>
    </location>
</feature>
<evidence type="ECO:0000259" key="3">
    <source>
        <dbReference type="Pfam" id="PF08541"/>
    </source>
</evidence>
<proteinExistence type="predicted"/>
<gene>
    <name evidence="5" type="ORF">BZL30_2745</name>
</gene>
<dbReference type="Gene3D" id="3.40.47.10">
    <property type="match status" value="4"/>
</dbReference>
<reference evidence="5 6" key="1">
    <citation type="submission" date="2017-02" db="EMBL/GenBank/DDBJ databases">
        <title>Complete genome sequences of Mycobacterium kansasii strains isolated from rhesus macaques.</title>
        <authorList>
            <person name="Panda A."/>
            <person name="Nagaraj S."/>
            <person name="Zhao X."/>
            <person name="Tettelin H."/>
            <person name="Detolla L.J."/>
        </authorList>
    </citation>
    <scope>NUCLEOTIDE SEQUENCE [LARGE SCALE GENOMIC DNA]</scope>
    <source>
        <strain evidence="5 6">11-3813</strain>
    </source>
</reference>
<organism evidence="5 6">
    <name type="scientific">Mycobacterium kansasii</name>
    <dbReference type="NCBI Taxonomy" id="1768"/>
    <lineage>
        <taxon>Bacteria</taxon>
        <taxon>Bacillati</taxon>
        <taxon>Actinomycetota</taxon>
        <taxon>Actinomycetes</taxon>
        <taxon>Mycobacteriales</taxon>
        <taxon>Mycobacteriaceae</taxon>
        <taxon>Mycobacterium</taxon>
    </lineage>
</organism>
<evidence type="ECO:0000259" key="4">
    <source>
        <dbReference type="Pfam" id="PF08545"/>
    </source>
</evidence>
<dbReference type="InterPro" id="IPR013747">
    <property type="entry name" value="ACP_syn_III_C"/>
</dbReference>
<name>A0A1V3XKG6_MYCKA</name>
<dbReference type="InterPro" id="IPR013751">
    <property type="entry name" value="ACP_syn_III_N"/>
</dbReference>
<dbReference type="Proteomes" id="UP000189229">
    <property type="component" value="Unassembled WGS sequence"/>
</dbReference>
<protein>
    <submittedName>
        <fullName evidence="5">3-Oxoacyl-[acyl-carrier-(ACP)] synthase III C terminal family protein</fullName>
    </submittedName>
</protein>
<comment type="caution">
    <text evidence="5">The sequence shown here is derived from an EMBL/GenBank/DDBJ whole genome shotgun (WGS) entry which is preliminary data.</text>
</comment>
<accession>A0A1V3XKG6</accession>
<evidence type="ECO:0000256" key="2">
    <source>
        <dbReference type="ARBA" id="ARBA00023315"/>
    </source>
</evidence>
<dbReference type="GO" id="GO:0044550">
    <property type="term" value="P:secondary metabolite biosynthetic process"/>
    <property type="evidence" value="ECO:0007669"/>
    <property type="project" value="TreeGrafter"/>
</dbReference>
<keyword evidence="1" id="KW-0808">Transferase</keyword>
<dbReference type="Pfam" id="PF08541">
    <property type="entry name" value="ACP_syn_III_C"/>
    <property type="match status" value="1"/>
</dbReference>
<feature type="domain" description="Beta-ketoacyl-[acyl-carrier-protein] synthase III N-terminal" evidence="4">
    <location>
        <begin position="110"/>
        <end position="195"/>
    </location>
</feature>
<sequence>MIESIGVYLPAGVLSTETVLAGCVNEIGIPLERLTGISSRRVVAPGEFSIDLARNAVADCLARSSYAPEEIELVICCNISRYDGPGKVMFEPSTAARLREQCGLTDAIAFDVSNACAGMFTGVAVADAFLQAGLVERAMVVSGEYTTHVTETAQREIEGPMDPRLACLTIGDAGAAVILERGPNDRAGFHDIDMATLSRYSTLCMAKVSSAAHGGAIMTVDSINLTATVVKRLVPYTAAVMNRHGWRAEHCDHFVIHQTSKASLNDAMVAMNQVFGPGAANSANVINNLTERGNTASTTHFVALSDQIQANRINPGDNVVFGISGTGQTIGTALYTFDDLPARMRRAPDNGRNRTFVSRRRPAELSAAAGVRIESIGTAPAQQHAPRSAVDLAAQAARRCLDRSGLDPAELGLVIYAGVYREDFMAEPAIAALVAHELGANEDIDSPYGPKTFAFDVLNGAVGFLNACQVGVQMIGAGKAEHVMIVAAEIENNSAGSGHPLYGVLETGSALILGRDAGHCGFGRFVFHHHPEYGAALETYLQQRDGKSWLQIDRDPHLAARYLDCIPAAVEELLKLEELDCSQIAAVFPPHLSLAGRAELAARLDIPVSRFVDLPTGSDAFSSCLPYGLECASRNQLVGPGDIGLIVSVGSGIEVGCTTYRF</sequence>
<dbReference type="SUPFAM" id="SSF53901">
    <property type="entry name" value="Thiolase-like"/>
    <property type="match status" value="2"/>
</dbReference>
<dbReference type="GO" id="GO:0004315">
    <property type="term" value="F:3-oxoacyl-[acyl-carrier-protein] synthase activity"/>
    <property type="evidence" value="ECO:0007669"/>
    <property type="project" value="InterPro"/>
</dbReference>
<dbReference type="PANTHER" id="PTHR34069">
    <property type="entry name" value="3-OXOACYL-[ACYL-CARRIER-PROTEIN] SYNTHASE 3"/>
    <property type="match status" value="1"/>
</dbReference>
<evidence type="ECO:0000313" key="6">
    <source>
        <dbReference type="Proteomes" id="UP000189229"/>
    </source>
</evidence>
<dbReference type="EMBL" id="MVBM01000002">
    <property type="protein sequence ID" value="OOK79266.1"/>
    <property type="molecule type" value="Genomic_DNA"/>
</dbReference>
<evidence type="ECO:0000313" key="5">
    <source>
        <dbReference type="EMBL" id="OOK79266.1"/>
    </source>
</evidence>
<evidence type="ECO:0000256" key="1">
    <source>
        <dbReference type="ARBA" id="ARBA00022679"/>
    </source>
</evidence>